<evidence type="ECO:0000256" key="4">
    <source>
        <dbReference type="SAM" id="MobiDB-lite"/>
    </source>
</evidence>
<dbReference type="SMART" id="SM00028">
    <property type="entry name" value="TPR"/>
    <property type="match status" value="5"/>
</dbReference>
<comment type="caution">
    <text evidence="5">The sequence shown here is derived from an EMBL/GenBank/DDBJ whole genome shotgun (WGS) entry which is preliminary data.</text>
</comment>
<reference evidence="5" key="1">
    <citation type="submission" date="2022-08" db="EMBL/GenBank/DDBJ databases">
        <authorList>
            <person name="Gutierrez-Valencia J."/>
        </authorList>
    </citation>
    <scope>NUCLEOTIDE SEQUENCE</scope>
</reference>
<dbReference type="AlphaFoldDB" id="A0AAV0N1M4"/>
<dbReference type="GO" id="GO:0009507">
    <property type="term" value="C:chloroplast"/>
    <property type="evidence" value="ECO:0007669"/>
    <property type="project" value="TreeGrafter"/>
</dbReference>
<name>A0AAV0N1M4_9ROSI</name>
<feature type="region of interest" description="Disordered" evidence="4">
    <location>
        <begin position="80"/>
        <end position="109"/>
    </location>
</feature>
<organism evidence="5 6">
    <name type="scientific">Linum tenue</name>
    <dbReference type="NCBI Taxonomy" id="586396"/>
    <lineage>
        <taxon>Eukaryota</taxon>
        <taxon>Viridiplantae</taxon>
        <taxon>Streptophyta</taxon>
        <taxon>Embryophyta</taxon>
        <taxon>Tracheophyta</taxon>
        <taxon>Spermatophyta</taxon>
        <taxon>Magnoliopsida</taxon>
        <taxon>eudicotyledons</taxon>
        <taxon>Gunneridae</taxon>
        <taxon>Pentapetalae</taxon>
        <taxon>rosids</taxon>
        <taxon>fabids</taxon>
        <taxon>Malpighiales</taxon>
        <taxon>Linaceae</taxon>
        <taxon>Linum</taxon>
    </lineage>
</organism>
<dbReference type="Pfam" id="PF13374">
    <property type="entry name" value="TPR_10"/>
    <property type="match status" value="1"/>
</dbReference>
<dbReference type="Gene3D" id="1.25.40.10">
    <property type="entry name" value="Tetratricopeptide repeat domain"/>
    <property type="match status" value="2"/>
</dbReference>
<dbReference type="InterPro" id="IPR019734">
    <property type="entry name" value="TPR_rpt"/>
</dbReference>
<dbReference type="InterPro" id="IPR011990">
    <property type="entry name" value="TPR-like_helical_dom_sf"/>
</dbReference>
<dbReference type="Proteomes" id="UP001154282">
    <property type="component" value="Unassembled WGS sequence"/>
</dbReference>
<evidence type="ECO:0000256" key="2">
    <source>
        <dbReference type="ARBA" id="ARBA00022803"/>
    </source>
</evidence>
<keyword evidence="6" id="KW-1185">Reference proteome</keyword>
<dbReference type="SUPFAM" id="SSF48452">
    <property type="entry name" value="TPR-like"/>
    <property type="match status" value="2"/>
</dbReference>
<gene>
    <name evidence="5" type="ORF">LITE_LOCUS31242</name>
</gene>
<evidence type="ECO:0000313" key="6">
    <source>
        <dbReference type="Proteomes" id="UP001154282"/>
    </source>
</evidence>
<keyword evidence="1" id="KW-0677">Repeat</keyword>
<dbReference type="PANTHER" id="PTHR45641">
    <property type="entry name" value="TETRATRICOPEPTIDE REPEAT PROTEIN (AFU_ORTHOLOGUE AFUA_6G03870)"/>
    <property type="match status" value="1"/>
</dbReference>
<dbReference type="PROSITE" id="PS50005">
    <property type="entry name" value="TPR"/>
    <property type="match status" value="1"/>
</dbReference>
<sequence>MAASILSSPCFADDQFTRACVCAQSIPRWENMICLKASIRSGKQQFDTKLYMVPSTIAHRRHWTSRMFASVGSADADTACQENDVSSRASTSRNSTRSEPFLGESRSHSDGAVDFQMQLEELFEEVKTMVKMGSKDEARDLLQANYEFVKEQISEGTKGIEQAATLDIVALGHLLLGDLDLIGRVLDTLQEIVDLLNDDIPVLDSVLTHMGSMYSAMGKYEKSMLVYQRGINLLEKKYGQSSTYLVSPLLGMAKVLGSLHKAKKAVEIYQRAINILESSRGAESEDLVVPLFALGSLLVKEGKAADAESPFLRYTLLSRILSIYSKLYGEGDGRVGMAMASVAHAKCASGKAEEAIDLYKNALQIMKNGSYTKFDDGVMEKMRIDLAELLHVVGRGKEGRQLLEECLLITEKYKGKEHPSSVTHLLNLATSYSQSKNFVEAERLLKTSLEMMRKSGTPGDDGSITFPMLQLAVTLYHLRRDDEAEKVALEALHIRQKAFGKDSIPAGEALDCLVSIQSRLGKADAELLAMLKQMLKIQEDNFGVGSRETMPTLKKIVFYLEKVGRKDEKVFMQKRLAALMKKFKQMVEY</sequence>
<evidence type="ECO:0000256" key="1">
    <source>
        <dbReference type="ARBA" id="ARBA00022737"/>
    </source>
</evidence>
<accession>A0AAV0N1M4</accession>
<evidence type="ECO:0000256" key="3">
    <source>
        <dbReference type="PROSITE-ProRule" id="PRU00339"/>
    </source>
</evidence>
<protein>
    <recommendedName>
        <fullName evidence="7">Nephrocystin-3</fullName>
    </recommendedName>
</protein>
<keyword evidence="2 3" id="KW-0802">TPR repeat</keyword>
<dbReference type="Pfam" id="PF13424">
    <property type="entry name" value="TPR_12"/>
    <property type="match status" value="1"/>
</dbReference>
<dbReference type="GO" id="GO:0009658">
    <property type="term" value="P:chloroplast organization"/>
    <property type="evidence" value="ECO:0007669"/>
    <property type="project" value="TreeGrafter"/>
</dbReference>
<dbReference type="EMBL" id="CAMGYJ010000007">
    <property type="protein sequence ID" value="CAI0452485.1"/>
    <property type="molecule type" value="Genomic_DNA"/>
</dbReference>
<evidence type="ECO:0000313" key="5">
    <source>
        <dbReference type="EMBL" id="CAI0452485.1"/>
    </source>
</evidence>
<feature type="compositionally biased region" description="Low complexity" evidence="4">
    <location>
        <begin position="86"/>
        <end position="98"/>
    </location>
</feature>
<feature type="repeat" description="TPR" evidence="3">
    <location>
        <begin position="204"/>
        <end position="237"/>
    </location>
</feature>
<dbReference type="PANTHER" id="PTHR45641:SF19">
    <property type="entry name" value="NEPHROCYSTIN-3"/>
    <property type="match status" value="1"/>
</dbReference>
<evidence type="ECO:0008006" key="7">
    <source>
        <dbReference type="Google" id="ProtNLM"/>
    </source>
</evidence>
<proteinExistence type="predicted"/>